<evidence type="ECO:0000313" key="13">
    <source>
        <dbReference type="Proteomes" id="UP000623842"/>
    </source>
</evidence>
<feature type="transmembrane region" description="Helical" evidence="11">
    <location>
        <begin position="20"/>
        <end position="46"/>
    </location>
</feature>
<feature type="transmembrane region" description="Helical" evidence="11">
    <location>
        <begin position="83"/>
        <end position="105"/>
    </location>
</feature>
<evidence type="ECO:0000256" key="9">
    <source>
        <dbReference type="ARBA" id="ARBA00022989"/>
    </source>
</evidence>
<dbReference type="EMBL" id="BNCK01000003">
    <property type="protein sequence ID" value="GHF88320.1"/>
    <property type="molecule type" value="Genomic_DNA"/>
</dbReference>
<feature type="transmembrane region" description="Helical" evidence="11">
    <location>
        <begin position="362"/>
        <end position="381"/>
    </location>
</feature>
<dbReference type="InterPro" id="IPR005964">
    <property type="entry name" value="Glc/Gal_transptr_bac"/>
</dbReference>
<comment type="function">
    <text evidence="1">Intake of glucose and galactose.</text>
</comment>
<protein>
    <submittedName>
        <fullName evidence="12">Glucose/galactose MFS transporter</fullName>
    </submittedName>
</protein>
<name>A0A919EK61_9GAMM</name>
<feature type="transmembrane region" description="Helical" evidence="11">
    <location>
        <begin position="278"/>
        <end position="296"/>
    </location>
</feature>
<keyword evidence="8 11" id="KW-0812">Transmembrane</keyword>
<dbReference type="PANTHER" id="PTHR43702:SF3">
    <property type="entry name" value="PROTEIN TSGA"/>
    <property type="match status" value="1"/>
</dbReference>
<dbReference type="GO" id="GO:0005886">
    <property type="term" value="C:plasma membrane"/>
    <property type="evidence" value="ECO:0007669"/>
    <property type="project" value="UniProtKB-SubCell"/>
</dbReference>
<evidence type="ECO:0000313" key="12">
    <source>
        <dbReference type="EMBL" id="GHF88320.1"/>
    </source>
</evidence>
<organism evidence="12 13">
    <name type="scientific">Thalassotalea marina</name>
    <dbReference type="NCBI Taxonomy" id="1673741"/>
    <lineage>
        <taxon>Bacteria</taxon>
        <taxon>Pseudomonadati</taxon>
        <taxon>Pseudomonadota</taxon>
        <taxon>Gammaproteobacteria</taxon>
        <taxon>Alteromonadales</taxon>
        <taxon>Colwelliaceae</taxon>
        <taxon>Thalassotalea</taxon>
    </lineage>
</organism>
<evidence type="ECO:0000256" key="5">
    <source>
        <dbReference type="ARBA" id="ARBA00022475"/>
    </source>
</evidence>
<feature type="transmembrane region" description="Helical" evidence="11">
    <location>
        <begin position="157"/>
        <end position="177"/>
    </location>
</feature>
<evidence type="ECO:0000256" key="3">
    <source>
        <dbReference type="ARBA" id="ARBA00009120"/>
    </source>
</evidence>
<evidence type="ECO:0000256" key="4">
    <source>
        <dbReference type="ARBA" id="ARBA00022448"/>
    </source>
</evidence>
<comment type="subcellular location">
    <subcellularLocation>
        <location evidence="2">Cell inner membrane</location>
        <topology evidence="2">Multi-pass membrane protein</topology>
    </subcellularLocation>
</comment>
<reference evidence="12" key="1">
    <citation type="journal article" date="2014" name="Int. J. Syst. Evol. Microbiol.">
        <title>Complete genome sequence of Corynebacterium casei LMG S-19264T (=DSM 44701T), isolated from a smear-ripened cheese.</title>
        <authorList>
            <consortium name="US DOE Joint Genome Institute (JGI-PGF)"/>
            <person name="Walter F."/>
            <person name="Albersmeier A."/>
            <person name="Kalinowski J."/>
            <person name="Ruckert C."/>
        </authorList>
    </citation>
    <scope>NUCLEOTIDE SEQUENCE</scope>
    <source>
        <strain evidence="12">KCTC 42731</strain>
    </source>
</reference>
<dbReference type="SUPFAM" id="SSF103473">
    <property type="entry name" value="MFS general substrate transporter"/>
    <property type="match status" value="1"/>
</dbReference>
<dbReference type="PANTHER" id="PTHR43702">
    <property type="entry name" value="L-FUCOSE-PROTON SYMPORTER"/>
    <property type="match status" value="1"/>
</dbReference>
<dbReference type="Pfam" id="PF07690">
    <property type="entry name" value="MFS_1"/>
    <property type="match status" value="1"/>
</dbReference>
<dbReference type="Gene3D" id="1.20.1250.20">
    <property type="entry name" value="MFS general substrate transporter like domains"/>
    <property type="match status" value="2"/>
</dbReference>
<evidence type="ECO:0000256" key="10">
    <source>
        <dbReference type="ARBA" id="ARBA00023136"/>
    </source>
</evidence>
<feature type="transmembrane region" description="Helical" evidence="11">
    <location>
        <begin position="387"/>
        <end position="407"/>
    </location>
</feature>
<evidence type="ECO:0000256" key="11">
    <source>
        <dbReference type="SAM" id="Phobius"/>
    </source>
</evidence>
<keyword evidence="5" id="KW-1003">Cell membrane</keyword>
<keyword evidence="7" id="KW-0762">Sugar transport</keyword>
<dbReference type="GO" id="GO:0005354">
    <property type="term" value="F:galactose transmembrane transporter activity"/>
    <property type="evidence" value="ECO:0007669"/>
    <property type="project" value="InterPro"/>
</dbReference>
<proteinExistence type="inferred from homology"/>
<keyword evidence="10 11" id="KW-0472">Membrane</keyword>
<dbReference type="CDD" id="cd17394">
    <property type="entry name" value="MFS_FucP_like"/>
    <property type="match status" value="1"/>
</dbReference>
<dbReference type="InterPro" id="IPR011701">
    <property type="entry name" value="MFS"/>
</dbReference>
<feature type="transmembrane region" description="Helical" evidence="11">
    <location>
        <begin position="189"/>
        <end position="208"/>
    </location>
</feature>
<feature type="transmembrane region" description="Helical" evidence="11">
    <location>
        <begin position="52"/>
        <end position="71"/>
    </location>
</feature>
<evidence type="ECO:0000256" key="1">
    <source>
        <dbReference type="ARBA" id="ARBA00003321"/>
    </source>
</evidence>
<keyword evidence="13" id="KW-1185">Reference proteome</keyword>
<comment type="similarity">
    <text evidence="3">Belongs to the major facilitator superfamily. FHS transporter (TC 2.A.1.7) family.</text>
</comment>
<sequence>MAIQPATTTVVSNDNEHYHFAFGAMTTLFFIWGFITALNDILIPYLKGAFDLNYTQAMLVQFCFFGAYFIVSPFAGRLISKIGYLKGIITGLLTIATGCVIFYPAADMGAYWVFLTGLFVLASGITILQVSANPYVASLGKEATAASRLNLAQAINSLGHTAGPVFGSALIFGAVATTASSADASAVKLPYLLIAGATVLVAVAFKFLHLPTIKHISAEHAAPDDANRSIWQEKPLLLGALAIFLYVGAEVSIGSFLVNYFMQNNIAAMTEKQAGDMVAYYWGAAMIGRFVGAYLTRFIKPSLILAFNGVMAMLLLIVTMNTEGNVAMYSVLAVGFFNSIMFPTIFTLAIRGLGPLTSKGSGLLCQGIVGGAILPLIQGYVADVSSVQMSFIVPALAYIYILFYGLYSAKRTPSVGASA</sequence>
<dbReference type="RefSeq" id="WP_189768839.1">
    <property type="nucleotide sequence ID" value="NZ_BNCK01000003.1"/>
</dbReference>
<feature type="transmembrane region" description="Helical" evidence="11">
    <location>
        <begin position="111"/>
        <end position="136"/>
    </location>
</feature>
<evidence type="ECO:0000256" key="7">
    <source>
        <dbReference type="ARBA" id="ARBA00022597"/>
    </source>
</evidence>
<keyword evidence="9 11" id="KW-1133">Transmembrane helix</keyword>
<keyword evidence="4" id="KW-0813">Transport</keyword>
<gene>
    <name evidence="12" type="primary">gluP</name>
    <name evidence="12" type="ORF">GCM10017161_15000</name>
</gene>
<dbReference type="NCBIfam" id="TIGR01272">
    <property type="entry name" value="gluP"/>
    <property type="match status" value="1"/>
</dbReference>
<keyword evidence="6" id="KW-0997">Cell inner membrane</keyword>
<dbReference type="GO" id="GO:1904659">
    <property type="term" value="P:D-glucose transmembrane transport"/>
    <property type="evidence" value="ECO:0007669"/>
    <property type="project" value="InterPro"/>
</dbReference>
<feature type="transmembrane region" description="Helical" evidence="11">
    <location>
        <begin position="236"/>
        <end position="258"/>
    </location>
</feature>
<dbReference type="Proteomes" id="UP000623842">
    <property type="component" value="Unassembled WGS sequence"/>
</dbReference>
<accession>A0A919EK61</accession>
<feature type="transmembrane region" description="Helical" evidence="11">
    <location>
        <begin position="303"/>
        <end position="320"/>
    </location>
</feature>
<dbReference type="InterPro" id="IPR050375">
    <property type="entry name" value="MFS_TsgA-like"/>
</dbReference>
<reference evidence="12" key="2">
    <citation type="submission" date="2020-09" db="EMBL/GenBank/DDBJ databases">
        <authorList>
            <person name="Sun Q."/>
            <person name="Kim S."/>
        </authorList>
    </citation>
    <scope>NUCLEOTIDE SEQUENCE</scope>
    <source>
        <strain evidence="12">KCTC 42731</strain>
    </source>
</reference>
<dbReference type="InterPro" id="IPR036259">
    <property type="entry name" value="MFS_trans_sf"/>
</dbReference>
<evidence type="ECO:0000256" key="6">
    <source>
        <dbReference type="ARBA" id="ARBA00022519"/>
    </source>
</evidence>
<evidence type="ECO:0000256" key="8">
    <source>
        <dbReference type="ARBA" id="ARBA00022692"/>
    </source>
</evidence>
<feature type="transmembrane region" description="Helical" evidence="11">
    <location>
        <begin position="326"/>
        <end position="350"/>
    </location>
</feature>
<evidence type="ECO:0000256" key="2">
    <source>
        <dbReference type="ARBA" id="ARBA00004429"/>
    </source>
</evidence>
<comment type="caution">
    <text evidence="12">The sequence shown here is derived from an EMBL/GenBank/DDBJ whole genome shotgun (WGS) entry which is preliminary data.</text>
</comment>
<dbReference type="GO" id="GO:0055056">
    <property type="term" value="F:D-glucose transmembrane transporter activity"/>
    <property type="evidence" value="ECO:0007669"/>
    <property type="project" value="InterPro"/>
</dbReference>
<dbReference type="AlphaFoldDB" id="A0A919EK61"/>